<sequence length="775" mass="85932">MKSYLDLIGQYGRVHKKKNRITVWCIAIAVCLVTAIFGLADMAVRAQTIYQINSQGNWHLIIKNIDEEKAKLIGNRVDVAVSGWVLQGSNGILRDKPLAFVGMNEALAPEMTLVLQDGFYPQKSNEALLNNLAMKQKNISVGDTATVTLPNGEQKEYKIVGSFKDMSMLLKADTYGLVLSESGIRAIADKNFIARYYIQFKHGANMRKAIDEIKDNYHLSEDQVSENAVLLGLTGQSRNSYVMYLYRTAAVFFVMVLTAGVLMIASSFNMSVLERIQFFGLLRCLGASKKQVKKFVLTEGIHFSLNGIPIGLLLGTLILWGSCAFLKYVNPAFFGDMPLFGISWISLISGVVVGFLTVILASLSPCKRAAKVSPLSAVTGNVGQSNVLQSKRAVKTMHKRVEIAMGIHHAFVSKKNILLMTGSFAMSIILFLTFHVTVDFMHQAIQPLKPYAPDISVISGDNTTSLSEDLFEQIKNNPGVNRAYGRMFAYDIPATSTQGDGKINLISYEKNQFEWAKKQLTEGSVDEVVKEEDKVLIVYSDDLKWKKGDRIDLEFPSGEKNVEIAGILSSSPFDSAPGTQTVICSEKTFKKLTGKRGYTIIDMQMKKDASDETVSQIRNMTTSQMRFSDRRQGNKEAKTAFYTYAIFIYGFLVIIGSITVFNIINSMNVSVSSRMNQYGMMRAVGMSGKQLHRMVTAEAVTYAVCGCLTGCILGLPLHRFIFHSMITSHWGLKWQPPFVVLVFIIGITFLATFLSVIGPVKKISKMDIVNVVNAQ</sequence>
<evidence type="ECO:0000256" key="3">
    <source>
        <dbReference type="ARBA" id="ARBA00022692"/>
    </source>
</evidence>
<feature type="transmembrane region" description="Helical" evidence="7">
    <location>
        <begin position="341"/>
        <end position="363"/>
    </location>
</feature>
<evidence type="ECO:0000256" key="5">
    <source>
        <dbReference type="ARBA" id="ARBA00023136"/>
    </source>
</evidence>
<evidence type="ECO:0000256" key="7">
    <source>
        <dbReference type="SAM" id="Phobius"/>
    </source>
</evidence>
<dbReference type="GO" id="GO:0022857">
    <property type="term" value="F:transmembrane transporter activity"/>
    <property type="evidence" value="ECO:0007669"/>
    <property type="project" value="TreeGrafter"/>
</dbReference>
<gene>
    <name evidence="10" type="ORF">EQM13_00765</name>
</gene>
<dbReference type="Proteomes" id="UP000287969">
    <property type="component" value="Chromosome"/>
</dbReference>
<evidence type="ECO:0000256" key="4">
    <source>
        <dbReference type="ARBA" id="ARBA00022989"/>
    </source>
</evidence>
<organism evidence="10 11">
    <name type="scientific">Acidilutibacter cellobiosedens</name>
    <dbReference type="NCBI Taxonomy" id="2507161"/>
    <lineage>
        <taxon>Bacteria</taxon>
        <taxon>Bacillati</taxon>
        <taxon>Bacillota</taxon>
        <taxon>Tissierellia</taxon>
        <taxon>Tissierellales</taxon>
        <taxon>Acidilutibacteraceae</taxon>
        <taxon>Acidilutibacter</taxon>
    </lineage>
</organism>
<protein>
    <submittedName>
        <fullName evidence="10">ABC transporter permease</fullName>
    </submittedName>
</protein>
<dbReference type="AlphaFoldDB" id="A0A410Q8G7"/>
<evidence type="ECO:0000256" key="1">
    <source>
        <dbReference type="ARBA" id="ARBA00004651"/>
    </source>
</evidence>
<feature type="transmembrane region" description="Helical" evidence="7">
    <location>
        <begin position="244"/>
        <end position="265"/>
    </location>
</feature>
<evidence type="ECO:0000256" key="2">
    <source>
        <dbReference type="ARBA" id="ARBA00022475"/>
    </source>
</evidence>
<feature type="domain" description="ABC3 transporter permease C-terminal" evidence="8">
    <location>
        <begin position="251"/>
        <end position="374"/>
    </location>
</feature>
<feature type="transmembrane region" description="Helical" evidence="7">
    <location>
        <begin position="21"/>
        <end position="40"/>
    </location>
</feature>
<keyword evidence="11" id="KW-1185">Reference proteome</keyword>
<feature type="transmembrane region" description="Helical" evidence="7">
    <location>
        <begin position="641"/>
        <end position="664"/>
    </location>
</feature>
<keyword evidence="4 7" id="KW-1133">Transmembrane helix</keyword>
<feature type="transmembrane region" description="Helical" evidence="7">
    <location>
        <begin position="699"/>
        <end position="718"/>
    </location>
</feature>
<feature type="transmembrane region" description="Helical" evidence="7">
    <location>
        <begin position="738"/>
        <end position="757"/>
    </location>
</feature>
<feature type="domain" description="MacB-like periplasmic core" evidence="9">
    <location>
        <begin position="21"/>
        <end position="215"/>
    </location>
</feature>
<accession>A0A410Q8G7</accession>
<evidence type="ECO:0000259" key="9">
    <source>
        <dbReference type="Pfam" id="PF12704"/>
    </source>
</evidence>
<dbReference type="OrthoDB" id="1694171at2"/>
<dbReference type="PANTHER" id="PTHR30572">
    <property type="entry name" value="MEMBRANE COMPONENT OF TRANSPORTER-RELATED"/>
    <property type="match status" value="1"/>
</dbReference>
<feature type="domain" description="ABC3 transporter permease C-terminal" evidence="8">
    <location>
        <begin position="651"/>
        <end position="767"/>
    </location>
</feature>
<dbReference type="InterPro" id="IPR050250">
    <property type="entry name" value="Macrolide_Exporter_MacB"/>
</dbReference>
<proteinExistence type="inferred from homology"/>
<dbReference type="EMBL" id="CP035282">
    <property type="protein sequence ID" value="QAT60204.1"/>
    <property type="molecule type" value="Genomic_DNA"/>
</dbReference>
<comment type="similarity">
    <text evidence="6">Belongs to the ABC-4 integral membrane protein family.</text>
</comment>
<name>A0A410Q8G7_9FIRM</name>
<dbReference type="Pfam" id="PF12704">
    <property type="entry name" value="MacB_PCD"/>
    <property type="match status" value="1"/>
</dbReference>
<evidence type="ECO:0000256" key="6">
    <source>
        <dbReference type="ARBA" id="ARBA00038076"/>
    </source>
</evidence>
<reference evidence="11" key="1">
    <citation type="submission" date="2019-01" db="EMBL/GenBank/DDBJ databases">
        <title>Draft genomes of a novel of Sporanaerobacter strains.</title>
        <authorList>
            <person name="Ma S."/>
        </authorList>
    </citation>
    <scope>NUCLEOTIDE SEQUENCE [LARGE SCALE GENOMIC DNA]</scope>
    <source>
        <strain evidence="11">NJN-17</strain>
    </source>
</reference>
<dbReference type="RefSeq" id="WP_128751649.1">
    <property type="nucleotide sequence ID" value="NZ_CP035282.1"/>
</dbReference>
<evidence type="ECO:0000313" key="10">
    <source>
        <dbReference type="EMBL" id="QAT60204.1"/>
    </source>
</evidence>
<evidence type="ECO:0000313" key="11">
    <source>
        <dbReference type="Proteomes" id="UP000287969"/>
    </source>
</evidence>
<feature type="transmembrane region" description="Helical" evidence="7">
    <location>
        <begin position="303"/>
        <end position="329"/>
    </location>
</feature>
<keyword evidence="5 7" id="KW-0472">Membrane</keyword>
<keyword evidence="3 7" id="KW-0812">Transmembrane</keyword>
<dbReference type="GO" id="GO:0005886">
    <property type="term" value="C:plasma membrane"/>
    <property type="evidence" value="ECO:0007669"/>
    <property type="project" value="UniProtKB-SubCell"/>
</dbReference>
<evidence type="ECO:0000259" key="8">
    <source>
        <dbReference type="Pfam" id="PF02687"/>
    </source>
</evidence>
<dbReference type="InterPro" id="IPR025857">
    <property type="entry name" value="MacB_PCD"/>
</dbReference>
<comment type="subcellular location">
    <subcellularLocation>
        <location evidence="1">Cell membrane</location>
        <topology evidence="1">Multi-pass membrane protein</topology>
    </subcellularLocation>
</comment>
<dbReference type="Pfam" id="PF02687">
    <property type="entry name" value="FtsX"/>
    <property type="match status" value="2"/>
</dbReference>
<dbReference type="InterPro" id="IPR003838">
    <property type="entry name" value="ABC3_permease_C"/>
</dbReference>
<dbReference type="PANTHER" id="PTHR30572:SF4">
    <property type="entry name" value="ABC TRANSPORTER PERMEASE YTRF"/>
    <property type="match status" value="1"/>
</dbReference>
<dbReference type="KEGG" id="spoa:EQM13_00765"/>
<keyword evidence="2" id="KW-1003">Cell membrane</keyword>
<feature type="transmembrane region" description="Helical" evidence="7">
    <location>
        <begin position="417"/>
        <end position="438"/>
    </location>
</feature>